<proteinExistence type="predicted"/>
<evidence type="ECO:0000259" key="9">
    <source>
        <dbReference type="PROSITE" id="PS50109"/>
    </source>
</evidence>
<keyword evidence="3" id="KW-0597">Phosphoprotein</keyword>
<dbReference type="PROSITE" id="PS50109">
    <property type="entry name" value="HIS_KIN"/>
    <property type="match status" value="1"/>
</dbReference>
<feature type="domain" description="PAS" evidence="10">
    <location>
        <begin position="15"/>
        <end position="85"/>
    </location>
</feature>
<dbReference type="InterPro" id="IPR003594">
    <property type="entry name" value="HATPase_dom"/>
</dbReference>
<evidence type="ECO:0000256" key="1">
    <source>
        <dbReference type="ARBA" id="ARBA00000085"/>
    </source>
</evidence>
<evidence type="ECO:0000256" key="5">
    <source>
        <dbReference type="ARBA" id="ARBA00022741"/>
    </source>
</evidence>
<dbReference type="PRINTS" id="PR00344">
    <property type="entry name" value="BCTRLSENSOR"/>
</dbReference>
<dbReference type="SUPFAM" id="SSF55874">
    <property type="entry name" value="ATPase domain of HSP90 chaperone/DNA topoisomerase II/histidine kinase"/>
    <property type="match status" value="1"/>
</dbReference>
<dbReference type="Pfam" id="PF08448">
    <property type="entry name" value="PAS_4"/>
    <property type="match status" value="1"/>
</dbReference>
<dbReference type="PANTHER" id="PTHR43065:SF10">
    <property type="entry name" value="PEROXIDE STRESS-ACTIVATED HISTIDINE KINASE MAK3"/>
    <property type="match status" value="1"/>
</dbReference>
<dbReference type="Gene3D" id="3.30.450.20">
    <property type="entry name" value="PAS domain"/>
    <property type="match status" value="3"/>
</dbReference>
<evidence type="ECO:0000256" key="2">
    <source>
        <dbReference type="ARBA" id="ARBA00012438"/>
    </source>
</evidence>
<dbReference type="GO" id="GO:0016740">
    <property type="term" value="F:transferase activity"/>
    <property type="evidence" value="ECO:0007669"/>
    <property type="project" value="UniProtKB-KW"/>
</dbReference>
<dbReference type="PANTHER" id="PTHR43065">
    <property type="entry name" value="SENSOR HISTIDINE KINASE"/>
    <property type="match status" value="1"/>
</dbReference>
<protein>
    <recommendedName>
        <fullName evidence="2">histidine kinase</fullName>
        <ecNumber evidence="2">2.7.13.3</ecNumber>
    </recommendedName>
</protein>
<dbReference type="Gene3D" id="3.30.565.10">
    <property type="entry name" value="Histidine kinase-like ATPase, C-terminal domain"/>
    <property type="match status" value="1"/>
</dbReference>
<keyword evidence="4 11" id="KW-0808">Transferase</keyword>
<dbReference type="InterPro" id="IPR036890">
    <property type="entry name" value="HATPase_C_sf"/>
</dbReference>
<comment type="catalytic activity">
    <reaction evidence="1">
        <text>ATP + protein L-histidine = ADP + protein N-phospho-L-histidine.</text>
        <dbReference type="EC" id="2.7.13.3"/>
    </reaction>
</comment>
<dbReference type="SMART" id="SM00387">
    <property type="entry name" value="HATPase_c"/>
    <property type="match status" value="1"/>
</dbReference>
<keyword evidence="8" id="KW-0902">Two-component regulatory system</keyword>
<accession>A0ABX1VDM5</accession>
<reference evidence="11 12" key="1">
    <citation type="journal article" date="2020" name="Syst. Appl. Microbiol.">
        <title>Alienimonas chondri sp. nov., a novel planctomycete isolated from the biofilm of the red alga Chondrus crispus.</title>
        <authorList>
            <person name="Vitorino I."/>
            <person name="Albuquerque L."/>
            <person name="Wiegand S."/>
            <person name="Kallscheuer N."/>
            <person name="da Costa M.S."/>
            <person name="Lobo-da-Cunha A."/>
            <person name="Jogler C."/>
            <person name="Lage O.M."/>
        </authorList>
    </citation>
    <scope>NUCLEOTIDE SEQUENCE [LARGE SCALE GENOMIC DNA]</scope>
    <source>
        <strain evidence="11 12">LzC2</strain>
    </source>
</reference>
<evidence type="ECO:0000313" key="11">
    <source>
        <dbReference type="EMBL" id="NNJ25908.1"/>
    </source>
</evidence>
<comment type="caution">
    <text evidence="11">The sequence shown here is derived from an EMBL/GenBank/DDBJ whole genome shotgun (WGS) entry which is preliminary data.</text>
</comment>
<dbReference type="NCBIfam" id="TIGR00229">
    <property type="entry name" value="sensory_box"/>
    <property type="match status" value="2"/>
</dbReference>
<evidence type="ECO:0000256" key="7">
    <source>
        <dbReference type="ARBA" id="ARBA00022840"/>
    </source>
</evidence>
<dbReference type="Gene3D" id="1.10.287.130">
    <property type="match status" value="1"/>
</dbReference>
<dbReference type="InterPro" id="IPR005467">
    <property type="entry name" value="His_kinase_dom"/>
</dbReference>
<dbReference type="InterPro" id="IPR004358">
    <property type="entry name" value="Sig_transdc_His_kin-like_C"/>
</dbReference>
<dbReference type="Pfam" id="PF00989">
    <property type="entry name" value="PAS"/>
    <property type="match status" value="2"/>
</dbReference>
<dbReference type="SMART" id="SM00091">
    <property type="entry name" value="PAS"/>
    <property type="match status" value="3"/>
</dbReference>
<keyword evidence="7" id="KW-0067">ATP-binding</keyword>
<dbReference type="InterPro" id="IPR013767">
    <property type="entry name" value="PAS_fold"/>
</dbReference>
<sequence>MQNREADGKPARADPAERLRAVLDAAVDGILTIEETGRIESVNAAAARIFGYGVDELPGQNVSVLMPSPFREEHDGYLESYLATGEAKIIGVGRDVEGLRKDGTTFPMNLAVGEVRLPARRLFTGIVRDLTVQRAAEDAVAERDRQIRFMVEHLPAGAVYADRRTGAVLCNAAVERMTGRSRAELSTLDAWFSLLHGRAADAVQRSYEFDVGPDEMQVRTEEIVHADGSPRTVETARYRYDHHEVWFVRDVTEERRAAEAVRRERDFSRVLLDTTQACVTVVGPDAHIVRCNAAAERLRGERPGALNGRSWGDAFARGRGGPAASVLGGGRVEAALCSMTTRSGEHREMLWWGGLLGEAGPQGGAAVLIGSDVTELRRAQDRALRSERLAAIGETVAGLAHEGRNALQRARAGLDVVALDVPENRLPTLGKVAAALTDLTRLYEEVREYAAPVRLETGPLDLREVWRRAWRSAVEGENAVDSVRLEDGGAAGVSLVGDRLRLEQVFRNLFENAIAVSPPGGAVKVDTESSADSVAVRVTDEGPGLTEEQRTRAFEAFFTTKQRGAGLGLAISSRLSEAHGGALHAGRAPGGGAAFTLTLPLPASD</sequence>
<organism evidence="11 12">
    <name type="scientific">Alienimonas chondri</name>
    <dbReference type="NCBI Taxonomy" id="2681879"/>
    <lineage>
        <taxon>Bacteria</taxon>
        <taxon>Pseudomonadati</taxon>
        <taxon>Planctomycetota</taxon>
        <taxon>Planctomycetia</taxon>
        <taxon>Planctomycetales</taxon>
        <taxon>Planctomycetaceae</taxon>
        <taxon>Alienimonas</taxon>
    </lineage>
</organism>
<dbReference type="Pfam" id="PF02518">
    <property type="entry name" value="HATPase_c"/>
    <property type="match status" value="1"/>
</dbReference>
<evidence type="ECO:0000256" key="8">
    <source>
        <dbReference type="ARBA" id="ARBA00023012"/>
    </source>
</evidence>
<dbReference type="InterPro" id="IPR013656">
    <property type="entry name" value="PAS_4"/>
</dbReference>
<dbReference type="PROSITE" id="PS50112">
    <property type="entry name" value="PAS"/>
    <property type="match status" value="1"/>
</dbReference>
<dbReference type="CDD" id="cd00075">
    <property type="entry name" value="HATPase"/>
    <property type="match status" value="1"/>
</dbReference>
<dbReference type="SUPFAM" id="SSF55785">
    <property type="entry name" value="PYP-like sensor domain (PAS domain)"/>
    <property type="match status" value="3"/>
</dbReference>
<name>A0ABX1VDM5_9PLAN</name>
<keyword evidence="6" id="KW-0418">Kinase</keyword>
<evidence type="ECO:0000313" key="12">
    <source>
        <dbReference type="Proteomes" id="UP000609651"/>
    </source>
</evidence>
<dbReference type="InterPro" id="IPR035965">
    <property type="entry name" value="PAS-like_dom_sf"/>
</dbReference>
<evidence type="ECO:0000256" key="3">
    <source>
        <dbReference type="ARBA" id="ARBA00022553"/>
    </source>
</evidence>
<dbReference type="InterPro" id="IPR000014">
    <property type="entry name" value="PAS"/>
</dbReference>
<evidence type="ECO:0000256" key="4">
    <source>
        <dbReference type="ARBA" id="ARBA00022679"/>
    </source>
</evidence>
<evidence type="ECO:0000256" key="6">
    <source>
        <dbReference type="ARBA" id="ARBA00022777"/>
    </source>
</evidence>
<dbReference type="EC" id="2.7.13.3" evidence="2"/>
<feature type="domain" description="Histidine kinase" evidence="9">
    <location>
        <begin position="398"/>
        <end position="603"/>
    </location>
</feature>
<dbReference type="Proteomes" id="UP000609651">
    <property type="component" value="Unassembled WGS sequence"/>
</dbReference>
<evidence type="ECO:0000259" key="10">
    <source>
        <dbReference type="PROSITE" id="PS50112"/>
    </source>
</evidence>
<keyword evidence="5" id="KW-0547">Nucleotide-binding</keyword>
<gene>
    <name evidence="11" type="primary">sasA_6</name>
    <name evidence="11" type="ORF">LzC2_19850</name>
</gene>
<dbReference type="CDD" id="cd00130">
    <property type="entry name" value="PAS"/>
    <property type="match status" value="2"/>
</dbReference>
<dbReference type="EMBL" id="WTPX01000054">
    <property type="protein sequence ID" value="NNJ25908.1"/>
    <property type="molecule type" value="Genomic_DNA"/>
</dbReference>
<keyword evidence="12" id="KW-1185">Reference proteome</keyword>